<dbReference type="InterPro" id="IPR055411">
    <property type="entry name" value="LRR_FXL15/At3g58940/PEG3-like"/>
</dbReference>
<dbReference type="SMART" id="SM00579">
    <property type="entry name" value="FBD"/>
    <property type="match status" value="1"/>
</dbReference>
<dbReference type="PROSITE" id="PS50181">
    <property type="entry name" value="FBOX"/>
    <property type="match status" value="1"/>
</dbReference>
<evidence type="ECO:0000313" key="3">
    <source>
        <dbReference type="Proteomes" id="UP001374535"/>
    </source>
</evidence>
<dbReference type="AlphaFoldDB" id="A0AAQ3NP92"/>
<dbReference type="InterPro" id="IPR001810">
    <property type="entry name" value="F-box_dom"/>
</dbReference>
<keyword evidence="3" id="KW-1185">Reference proteome</keyword>
<feature type="domain" description="F-box" evidence="1">
    <location>
        <begin position="13"/>
        <end position="47"/>
    </location>
</feature>
<dbReference type="SUPFAM" id="SSF81383">
    <property type="entry name" value="F-box domain"/>
    <property type="match status" value="1"/>
</dbReference>
<dbReference type="PANTHER" id="PTHR31639">
    <property type="entry name" value="F-BOX PROTEIN-LIKE"/>
    <property type="match status" value="1"/>
</dbReference>
<sequence>MRRVIRMVDVMGPDLISDLPQSIIESILVKLPITDAVRTSILSSKWRYKWASITQLVFDDKCVPFSNDREVVERSVVKFITRALFLHQGPIHKFQISNSMLQSYPEIDQWILFLSRNDIKELVMEIGEGEFFRIPSSLFNCRKLTRLELSRCELDPPHSFKGFVCLRSLNLHQVLISPDAVESLISRCPLLESLSLSYFDNLALTISAPNLKYLYLEGEFKDICLEDTPLLVEISIAMYMTDDIAEHFEQSSNCNFLKFLGGVPNLEKLVGLIYFTKVTLCSHVFIVLDHPQKVVYEIMYDQLYFIHFCTFLKYLSIGIDSVHLPIMYNNLETIELHQVNFEDTKEILVILRMITSSPNLKELHISGSSNIPIAADAPDLDFWEKGCLSDSALNKLKTVKLSEMGGWPHELEFIKYLLCRSPVLETLSIIPCVFDMGNNLKMLIELVKCRRASSRGEVIFIHE</sequence>
<dbReference type="InterPro" id="IPR053781">
    <property type="entry name" value="F-box_AtFBL13-like"/>
</dbReference>
<organism evidence="2 3">
    <name type="scientific">Vigna mungo</name>
    <name type="common">Black gram</name>
    <name type="synonym">Phaseolus mungo</name>
    <dbReference type="NCBI Taxonomy" id="3915"/>
    <lineage>
        <taxon>Eukaryota</taxon>
        <taxon>Viridiplantae</taxon>
        <taxon>Streptophyta</taxon>
        <taxon>Embryophyta</taxon>
        <taxon>Tracheophyta</taxon>
        <taxon>Spermatophyta</taxon>
        <taxon>Magnoliopsida</taxon>
        <taxon>eudicotyledons</taxon>
        <taxon>Gunneridae</taxon>
        <taxon>Pentapetalae</taxon>
        <taxon>rosids</taxon>
        <taxon>fabids</taxon>
        <taxon>Fabales</taxon>
        <taxon>Fabaceae</taxon>
        <taxon>Papilionoideae</taxon>
        <taxon>50 kb inversion clade</taxon>
        <taxon>NPAAA clade</taxon>
        <taxon>indigoferoid/millettioid clade</taxon>
        <taxon>Phaseoleae</taxon>
        <taxon>Vigna</taxon>
    </lineage>
</organism>
<dbReference type="Pfam" id="PF24758">
    <property type="entry name" value="LRR_At5g56370"/>
    <property type="match status" value="1"/>
</dbReference>
<dbReference type="EMBL" id="CP144696">
    <property type="protein sequence ID" value="WVZ12112.1"/>
    <property type="molecule type" value="Genomic_DNA"/>
</dbReference>
<dbReference type="InterPro" id="IPR036047">
    <property type="entry name" value="F-box-like_dom_sf"/>
</dbReference>
<dbReference type="InterPro" id="IPR006566">
    <property type="entry name" value="FBD"/>
</dbReference>
<evidence type="ECO:0000313" key="2">
    <source>
        <dbReference type="EMBL" id="WVZ12112.1"/>
    </source>
</evidence>
<proteinExistence type="predicted"/>
<dbReference type="CDD" id="cd22160">
    <property type="entry name" value="F-box_AtFBL13-like"/>
    <property type="match status" value="1"/>
</dbReference>
<accession>A0AAQ3NP92</accession>
<name>A0AAQ3NP92_VIGMU</name>
<dbReference type="Proteomes" id="UP001374535">
    <property type="component" value="Chromosome 5"/>
</dbReference>
<dbReference type="Gene3D" id="3.80.10.10">
    <property type="entry name" value="Ribonuclease Inhibitor"/>
    <property type="match status" value="1"/>
</dbReference>
<dbReference type="PANTHER" id="PTHR31639:SF237">
    <property type="entry name" value="F-BOX DOMAIN-CONTAINING PROTEIN"/>
    <property type="match status" value="1"/>
</dbReference>
<gene>
    <name evidence="2" type="ORF">V8G54_016642</name>
</gene>
<dbReference type="InterPro" id="IPR032675">
    <property type="entry name" value="LRR_dom_sf"/>
</dbReference>
<dbReference type="SUPFAM" id="SSF52047">
    <property type="entry name" value="RNI-like"/>
    <property type="match status" value="1"/>
</dbReference>
<reference evidence="2 3" key="1">
    <citation type="journal article" date="2023" name="Life. Sci Alliance">
        <title>Evolutionary insights into 3D genome organization and epigenetic landscape of Vigna mungo.</title>
        <authorList>
            <person name="Junaid A."/>
            <person name="Singh B."/>
            <person name="Bhatia S."/>
        </authorList>
    </citation>
    <scope>NUCLEOTIDE SEQUENCE [LARGE SCALE GENOMIC DNA]</scope>
    <source>
        <strain evidence="2">Urdbean</strain>
    </source>
</reference>
<dbReference type="Pfam" id="PF00646">
    <property type="entry name" value="F-box"/>
    <property type="match status" value="1"/>
</dbReference>
<evidence type="ECO:0000259" key="1">
    <source>
        <dbReference type="PROSITE" id="PS50181"/>
    </source>
</evidence>
<dbReference type="Pfam" id="PF08387">
    <property type="entry name" value="FBD"/>
    <property type="match status" value="1"/>
</dbReference>
<protein>
    <recommendedName>
        <fullName evidence="1">F-box domain-containing protein</fullName>
    </recommendedName>
</protein>